<organism evidence="2">
    <name type="scientific">Flavobacterium sp. WC2416</name>
    <dbReference type="NCBI Taxonomy" id="3234141"/>
    <lineage>
        <taxon>Bacteria</taxon>
        <taxon>Pseudomonadati</taxon>
        <taxon>Bacteroidota</taxon>
        <taxon>Flavobacteriia</taxon>
        <taxon>Flavobacteriales</taxon>
        <taxon>Flavobacteriaceae</taxon>
        <taxon>Flavobacterium</taxon>
    </lineage>
</organism>
<dbReference type="InterPro" id="IPR013783">
    <property type="entry name" value="Ig-like_fold"/>
</dbReference>
<dbReference type="NCBIfam" id="TIGR04131">
    <property type="entry name" value="Bac_Flav_CTERM"/>
    <property type="match status" value="1"/>
</dbReference>
<dbReference type="EMBL" id="CP165626">
    <property type="protein sequence ID" value="XDU97480.1"/>
    <property type="molecule type" value="Genomic_DNA"/>
</dbReference>
<dbReference type="InterPro" id="IPR044023">
    <property type="entry name" value="Ig_7"/>
</dbReference>
<evidence type="ECO:0000259" key="1">
    <source>
        <dbReference type="Pfam" id="PF19081"/>
    </source>
</evidence>
<dbReference type="Pfam" id="PF13585">
    <property type="entry name" value="CHU_C"/>
    <property type="match status" value="1"/>
</dbReference>
<dbReference type="InterPro" id="IPR026341">
    <property type="entry name" value="T9SS_type_B"/>
</dbReference>
<dbReference type="InterPro" id="IPR018247">
    <property type="entry name" value="EF_Hand_1_Ca_BS"/>
</dbReference>
<feature type="domain" description="Ig-like" evidence="1">
    <location>
        <begin position="455"/>
        <end position="509"/>
    </location>
</feature>
<dbReference type="Pfam" id="PF19081">
    <property type="entry name" value="Ig_7"/>
    <property type="match status" value="1"/>
</dbReference>
<evidence type="ECO:0000313" key="2">
    <source>
        <dbReference type="EMBL" id="XDU97480.1"/>
    </source>
</evidence>
<dbReference type="RefSeq" id="WP_369765067.1">
    <property type="nucleotide sequence ID" value="NZ_CP165626.1"/>
</dbReference>
<dbReference type="AlphaFoldDB" id="A0AB39W6C7"/>
<reference evidence="2" key="1">
    <citation type="submission" date="2024-07" db="EMBL/GenBank/DDBJ databases">
        <authorList>
            <person name="Biller S.J."/>
        </authorList>
    </citation>
    <scope>NUCLEOTIDE SEQUENCE</scope>
    <source>
        <strain evidence="2">WC2416</strain>
    </source>
</reference>
<gene>
    <name evidence="2" type="ORF">AB3G39_09890</name>
</gene>
<proteinExistence type="predicted"/>
<dbReference type="Gene3D" id="2.60.40.10">
    <property type="entry name" value="Immunoglobulins"/>
    <property type="match status" value="1"/>
</dbReference>
<sequence length="601" mass="67264">MKLTIFYITLFLFSSISYCQENCINGIDDDGDGKIDLNDLDCICNQTAVRSIIPNHSFEEYSFCKEAKIWVPANNSRTEYINCGLDLDGQEILKNGLSNYPDGFGIYGAMYTGNKKGYIGTCLISPMLAGEEYQLTLDIATLIVGGDAALGTSNKVSKENFKQLRVSELEPINITLYGTSNCENLPLTSDVYVNIYQSPPTYGPKWIEIGSVTYTPVSKWEKITITFTPTVDIEAIILGSPQKLPESYPYAPFRGPYEAPFFLYDDLILNKSSLFGVNILRNGAFCENNLVLTANPTILITPSIKYQWYKEGIAIVGATNKDFSIPYETKNYGNYIVKITDNTGCILSSPYNLNNTIPEPTVLITQPTCSVNTGTITITSPAKEYSFDRGKTWTTNNVATNLVSKTYFIKTRNVLNCEASKIVVINNLLNFPEIYATTPISYVQFAVAKELTAGGTNRLWYTTETGGTGSTETPIPQTSILGSTDYYVSQTINGCEDNQRKKITVTIYPVPYAFEYPHFFTPNGDGENDFWNIPEFVKENEALIYIYDRYGKSLAIIKPNDIGWDGNYQGVPLPSNDYWFKAIYKENGELTEFKSHFTLKR</sequence>
<accession>A0AB39W6C7</accession>
<dbReference type="PROSITE" id="PS00018">
    <property type="entry name" value="EF_HAND_1"/>
    <property type="match status" value="1"/>
</dbReference>
<name>A0AB39W6C7_9FLAO</name>
<protein>
    <submittedName>
        <fullName evidence="2">T9SS type B sorting domain-containing protein</fullName>
    </submittedName>
</protein>